<dbReference type="InterPro" id="IPR050732">
    <property type="entry name" value="Beta-glucan_modifiers"/>
</dbReference>
<keyword evidence="3" id="KW-0134">Cell wall</keyword>
<dbReference type="InterPro" id="IPR017853">
    <property type="entry name" value="GH"/>
</dbReference>
<evidence type="ECO:0000256" key="8">
    <source>
        <dbReference type="SAM" id="SignalP"/>
    </source>
</evidence>
<dbReference type="GO" id="GO:0071555">
    <property type="term" value="P:cell wall organization"/>
    <property type="evidence" value="ECO:0007669"/>
    <property type="project" value="TreeGrafter"/>
</dbReference>
<dbReference type="SUPFAM" id="SSF51445">
    <property type="entry name" value="(Trans)glycosidases"/>
    <property type="match status" value="1"/>
</dbReference>
<dbReference type="STRING" id="215250.A0A316YPT8"/>
<evidence type="ECO:0000256" key="2">
    <source>
        <dbReference type="ARBA" id="ARBA00008773"/>
    </source>
</evidence>
<dbReference type="GO" id="GO:0005576">
    <property type="term" value="C:extracellular region"/>
    <property type="evidence" value="ECO:0007669"/>
    <property type="project" value="TreeGrafter"/>
</dbReference>
<dbReference type="Proteomes" id="UP000245768">
    <property type="component" value="Unassembled WGS sequence"/>
</dbReference>
<dbReference type="GO" id="GO:0042973">
    <property type="term" value="F:glucan endo-1,3-beta-D-glucosidase activity"/>
    <property type="evidence" value="ECO:0007669"/>
    <property type="project" value="TreeGrafter"/>
</dbReference>
<keyword evidence="6" id="KW-0378">Hydrolase</keyword>
<dbReference type="GO" id="GO:0009986">
    <property type="term" value="C:cell surface"/>
    <property type="evidence" value="ECO:0007669"/>
    <property type="project" value="TreeGrafter"/>
</dbReference>
<protein>
    <recommendedName>
        <fullName evidence="11">Glycoside hydrolase</fullName>
    </recommendedName>
</protein>
<evidence type="ECO:0000256" key="4">
    <source>
        <dbReference type="ARBA" id="ARBA00022525"/>
    </source>
</evidence>
<evidence type="ECO:0000256" key="1">
    <source>
        <dbReference type="ARBA" id="ARBA00004191"/>
    </source>
</evidence>
<dbReference type="PANTHER" id="PTHR16631">
    <property type="entry name" value="GLUCAN 1,3-BETA-GLUCOSIDASE"/>
    <property type="match status" value="1"/>
</dbReference>
<dbReference type="RefSeq" id="XP_025376953.1">
    <property type="nucleotide sequence ID" value="XM_025521445.1"/>
</dbReference>
<sequence length="319" mass="35039">MQVSCVAAISVAAVFLALFTVAAEGKNNYHGIALSPYQKNPANATCRSVDELNTIVAKIADEGFKSIELEYLGYECQPSSISTVYAAAKKHNVVVQPTLFLNYALADNKTDYELQRKALLDAVAQHPEVTDVFLFGGEAINRRTDTEANLRVAFDSLVKDLAKAGFKGRSTINEPVDASLAVAMCDLDFLGISLDPWYEYDPPGPSNVTEWMVGRITNLRKLCPKTKIHVTRFGWTSNATEWGPIKPSLESMGQAFHGVNAAIGNGTFGSIPFTAWEYDDQLWKFATDFLAAAKVGTFVERYYGLFDKPGFSFDDQVAK</sequence>
<keyword evidence="10" id="KW-1185">Reference proteome</keyword>
<dbReference type="InParanoid" id="A0A316YPT8"/>
<evidence type="ECO:0000256" key="5">
    <source>
        <dbReference type="ARBA" id="ARBA00022729"/>
    </source>
</evidence>
<evidence type="ECO:0008006" key="11">
    <source>
        <dbReference type="Google" id="ProtNLM"/>
    </source>
</evidence>
<reference evidence="9 10" key="1">
    <citation type="journal article" date="2018" name="Mol. Biol. Evol.">
        <title>Broad Genomic Sampling Reveals a Smut Pathogenic Ancestry of the Fungal Clade Ustilaginomycotina.</title>
        <authorList>
            <person name="Kijpornyongpan T."/>
            <person name="Mondo S.J."/>
            <person name="Barry K."/>
            <person name="Sandor L."/>
            <person name="Lee J."/>
            <person name="Lipzen A."/>
            <person name="Pangilinan J."/>
            <person name="LaButti K."/>
            <person name="Hainaut M."/>
            <person name="Henrissat B."/>
            <person name="Grigoriev I.V."/>
            <person name="Spatafora J.W."/>
            <person name="Aime M.C."/>
        </authorList>
    </citation>
    <scope>NUCLEOTIDE SEQUENCE [LARGE SCALE GENOMIC DNA]</scope>
    <source>
        <strain evidence="9 10">MCA 4198</strain>
    </source>
</reference>
<keyword evidence="4" id="KW-0964">Secreted</keyword>
<dbReference type="EMBL" id="KZ819636">
    <property type="protein sequence ID" value="PWN89755.1"/>
    <property type="molecule type" value="Genomic_DNA"/>
</dbReference>
<dbReference type="OrthoDB" id="4082933at2759"/>
<evidence type="ECO:0000256" key="7">
    <source>
        <dbReference type="ARBA" id="ARBA00023295"/>
    </source>
</evidence>
<gene>
    <name evidence="9" type="ORF">FA10DRAFT_266317</name>
</gene>
<feature type="signal peptide" evidence="8">
    <location>
        <begin position="1"/>
        <end position="25"/>
    </location>
</feature>
<proteinExistence type="inferred from homology"/>
<evidence type="ECO:0000256" key="6">
    <source>
        <dbReference type="ARBA" id="ARBA00022801"/>
    </source>
</evidence>
<dbReference type="AlphaFoldDB" id="A0A316YPT8"/>
<accession>A0A316YPT8</accession>
<feature type="chain" id="PRO_5016298094" description="Glycoside hydrolase" evidence="8">
    <location>
        <begin position="26"/>
        <end position="319"/>
    </location>
</feature>
<comment type="similarity">
    <text evidence="2">Belongs to the glycosyl hydrolase 17 family.</text>
</comment>
<comment type="subcellular location">
    <subcellularLocation>
        <location evidence="1">Secreted</location>
        <location evidence="1">Cell wall</location>
    </subcellularLocation>
</comment>
<keyword evidence="7" id="KW-0326">Glycosidase</keyword>
<dbReference type="PANTHER" id="PTHR16631:SF24">
    <property type="entry name" value="FAMILY 17 GLUCOSIDASE SCW11-RELATED"/>
    <property type="match status" value="1"/>
</dbReference>
<keyword evidence="5 8" id="KW-0732">Signal</keyword>
<evidence type="ECO:0000313" key="10">
    <source>
        <dbReference type="Proteomes" id="UP000245768"/>
    </source>
</evidence>
<evidence type="ECO:0000313" key="9">
    <source>
        <dbReference type="EMBL" id="PWN89755.1"/>
    </source>
</evidence>
<dbReference type="GeneID" id="37043361"/>
<organism evidence="9 10">
    <name type="scientific">Acaromyces ingoldii</name>
    <dbReference type="NCBI Taxonomy" id="215250"/>
    <lineage>
        <taxon>Eukaryota</taxon>
        <taxon>Fungi</taxon>
        <taxon>Dikarya</taxon>
        <taxon>Basidiomycota</taxon>
        <taxon>Ustilaginomycotina</taxon>
        <taxon>Exobasidiomycetes</taxon>
        <taxon>Exobasidiales</taxon>
        <taxon>Cryptobasidiaceae</taxon>
        <taxon>Acaromyces</taxon>
    </lineage>
</organism>
<dbReference type="GO" id="GO:0009277">
    <property type="term" value="C:fungal-type cell wall"/>
    <property type="evidence" value="ECO:0007669"/>
    <property type="project" value="TreeGrafter"/>
</dbReference>
<evidence type="ECO:0000256" key="3">
    <source>
        <dbReference type="ARBA" id="ARBA00022512"/>
    </source>
</evidence>
<name>A0A316YPT8_9BASI</name>